<dbReference type="PANTHER" id="PTHR11058:SF9">
    <property type="entry name" value="NADH-UBIQUINONE OXIDOREDUCTASE CHAIN 3"/>
    <property type="match status" value="1"/>
</dbReference>
<dbReference type="Gene3D" id="1.20.58.1610">
    <property type="entry name" value="NADH:ubiquinone/plastoquinone oxidoreductase, chain 3"/>
    <property type="match status" value="1"/>
</dbReference>
<dbReference type="EMBL" id="CP002408">
    <property type="protein sequence ID" value="AFU58092.1"/>
    <property type="molecule type" value="Genomic_DNA"/>
</dbReference>
<dbReference type="KEGG" id="nga:Ngar_c11510"/>
<dbReference type="InParanoid" id="K0IIY4"/>
<feature type="transmembrane region" description="Helical" evidence="7">
    <location>
        <begin position="65"/>
        <end position="85"/>
    </location>
</feature>
<evidence type="ECO:0000256" key="4">
    <source>
        <dbReference type="ARBA" id="ARBA00022692"/>
    </source>
</evidence>
<evidence type="ECO:0000256" key="5">
    <source>
        <dbReference type="ARBA" id="ARBA00022989"/>
    </source>
</evidence>
<reference evidence="8 9" key="1">
    <citation type="journal article" date="2012" name="Environ. Microbiol.">
        <title>The genome of the ammonia-oxidizing Candidatus Nitrososphaera gargensis: insights into metabolic versatility and environmental adaptations.</title>
        <authorList>
            <person name="Spang A."/>
            <person name="Poehlein A."/>
            <person name="Offre P."/>
            <person name="Zumbragel S."/>
            <person name="Haider S."/>
            <person name="Rychlik N."/>
            <person name="Nowka B."/>
            <person name="Schmeisser C."/>
            <person name="Lebedeva E.V."/>
            <person name="Rattei T."/>
            <person name="Bohm C."/>
            <person name="Schmid M."/>
            <person name="Galushko A."/>
            <person name="Hatzenpichler R."/>
            <person name="Weinmaier T."/>
            <person name="Daniel R."/>
            <person name="Schleper C."/>
            <person name="Spieck E."/>
            <person name="Streit W."/>
            <person name="Wagner M."/>
        </authorList>
    </citation>
    <scope>NUCLEOTIDE SEQUENCE [LARGE SCALE GENOMIC DNA]</scope>
    <source>
        <strain evidence="9">Ga9.2</strain>
    </source>
</reference>
<evidence type="ECO:0000256" key="1">
    <source>
        <dbReference type="ARBA" id="ARBA00004370"/>
    </source>
</evidence>
<evidence type="ECO:0000256" key="3">
    <source>
        <dbReference type="ARBA" id="ARBA00022448"/>
    </source>
</evidence>
<dbReference type="InterPro" id="IPR000440">
    <property type="entry name" value="NADH_UbQ/plastoQ_OxRdtase_su3"/>
</dbReference>
<protein>
    <submittedName>
        <fullName evidence="8">NADH-quinone oxidoreductase subunit A</fullName>
        <ecNumber evidence="8">1.6.99.5</ecNumber>
    </submittedName>
</protein>
<name>K0IIY4_NITGG</name>
<dbReference type="GO" id="GO:0030964">
    <property type="term" value="C:NADH dehydrogenase complex"/>
    <property type="evidence" value="ECO:0007669"/>
    <property type="project" value="TreeGrafter"/>
</dbReference>
<feature type="transmembrane region" description="Helical" evidence="7">
    <location>
        <begin position="97"/>
        <end position="117"/>
    </location>
</feature>
<proteinExistence type="inferred from homology"/>
<dbReference type="Proteomes" id="UP000008037">
    <property type="component" value="Chromosome"/>
</dbReference>
<keyword evidence="6 7" id="KW-0472">Membrane</keyword>
<evidence type="ECO:0000256" key="7">
    <source>
        <dbReference type="SAM" id="Phobius"/>
    </source>
</evidence>
<keyword evidence="8" id="KW-0560">Oxidoreductase</keyword>
<dbReference type="InterPro" id="IPR038430">
    <property type="entry name" value="NDAH_ubi_oxred_su3_sf"/>
</dbReference>
<gene>
    <name evidence="8" type="primary">nuoA</name>
    <name evidence="8" type="ordered locus">Ngar_c11510</name>
</gene>
<dbReference type="EC" id="1.6.99.5" evidence="8"/>
<keyword evidence="3" id="KW-0813">Transport</keyword>
<dbReference type="AlphaFoldDB" id="K0IIY4"/>
<dbReference type="STRING" id="1237085.Ngar_c11510"/>
<dbReference type="Pfam" id="PF00507">
    <property type="entry name" value="Oxidored_q4"/>
    <property type="match status" value="1"/>
</dbReference>
<evidence type="ECO:0000313" key="8">
    <source>
        <dbReference type="EMBL" id="AFU58092.1"/>
    </source>
</evidence>
<keyword evidence="5 7" id="KW-1133">Transmembrane helix</keyword>
<dbReference type="GO" id="GO:0016491">
    <property type="term" value="F:oxidoreductase activity"/>
    <property type="evidence" value="ECO:0007669"/>
    <property type="project" value="UniProtKB-KW"/>
</dbReference>
<evidence type="ECO:0000256" key="2">
    <source>
        <dbReference type="ARBA" id="ARBA00008472"/>
    </source>
</evidence>
<evidence type="ECO:0000313" key="9">
    <source>
        <dbReference type="Proteomes" id="UP000008037"/>
    </source>
</evidence>
<keyword evidence="4 7" id="KW-0812">Transmembrane</keyword>
<dbReference type="FunCoup" id="K0IIY4">
    <property type="interactions" value="23"/>
</dbReference>
<organism evidence="8 9">
    <name type="scientific">Nitrososphaera gargensis (strain Ga9.2)</name>
    <dbReference type="NCBI Taxonomy" id="1237085"/>
    <lineage>
        <taxon>Archaea</taxon>
        <taxon>Nitrososphaerota</taxon>
        <taxon>Nitrososphaeria</taxon>
        <taxon>Nitrososphaerales</taxon>
        <taxon>Nitrososphaeraceae</taxon>
        <taxon>Nitrososphaera</taxon>
    </lineage>
</organism>
<evidence type="ECO:0000256" key="6">
    <source>
        <dbReference type="ARBA" id="ARBA00023136"/>
    </source>
</evidence>
<dbReference type="HOGENOM" id="CLU_119549_1_2_2"/>
<dbReference type="PANTHER" id="PTHR11058">
    <property type="entry name" value="NADH-UBIQUINONE OXIDOREDUCTASE CHAIN 3"/>
    <property type="match status" value="1"/>
</dbReference>
<keyword evidence="9" id="KW-1185">Reference proteome</keyword>
<dbReference type="GO" id="GO:0008137">
    <property type="term" value="F:NADH dehydrogenase (ubiquinone) activity"/>
    <property type="evidence" value="ECO:0007669"/>
    <property type="project" value="InterPro"/>
</dbReference>
<sequence length="124" mass="13896">MAGETAADFTPILYMLGFGLLASVPALVLSRLISPRRRYNPVKFLPMECGQMPTGEGRSHFMMQYYAYILMFVVFDVMSIFLYAWGTALFNIPRAATLPIIGFLGIMFAAMGYALYLSGRKGIW</sequence>
<feature type="transmembrane region" description="Helical" evidence="7">
    <location>
        <begin position="12"/>
        <end position="33"/>
    </location>
</feature>
<comment type="subcellular location">
    <subcellularLocation>
        <location evidence="1">Membrane</location>
    </subcellularLocation>
</comment>
<accession>K0IIY4</accession>
<comment type="similarity">
    <text evidence="2">Belongs to the complex I subunit 3 family.</text>
</comment>